<evidence type="ECO:0000313" key="2">
    <source>
        <dbReference type="Proteomes" id="UP000237968"/>
    </source>
</evidence>
<organism evidence="1 2">
    <name type="scientific">Enhygromyxa salina</name>
    <dbReference type="NCBI Taxonomy" id="215803"/>
    <lineage>
        <taxon>Bacteria</taxon>
        <taxon>Pseudomonadati</taxon>
        <taxon>Myxococcota</taxon>
        <taxon>Polyangia</taxon>
        <taxon>Nannocystales</taxon>
        <taxon>Nannocystaceae</taxon>
        <taxon>Enhygromyxa</taxon>
    </lineage>
</organism>
<dbReference type="EMBL" id="PVNK01000090">
    <property type="protein sequence ID" value="PRQ03376.1"/>
    <property type="molecule type" value="Genomic_DNA"/>
</dbReference>
<evidence type="ECO:0008006" key="3">
    <source>
        <dbReference type="Google" id="ProtNLM"/>
    </source>
</evidence>
<dbReference type="AlphaFoldDB" id="A0A2S9YED5"/>
<gene>
    <name evidence="1" type="ORF">ENSA5_16520</name>
</gene>
<keyword evidence="2" id="KW-1185">Reference proteome</keyword>
<accession>A0A2S9YED5</accession>
<evidence type="ECO:0000313" key="1">
    <source>
        <dbReference type="EMBL" id="PRQ03376.1"/>
    </source>
</evidence>
<proteinExistence type="predicted"/>
<sequence length="113" mass="12220">MAKNWARAFTKGEITTMVNRAALPFRSGSAVAAKSKEELRGLLEALADEVAGKSAKVDKTYTAASLRKKFGSVPAGVEEGEGRLYTVVEIGGDTVILMLEKRYGSWRIIGITR</sequence>
<name>A0A2S9YED5_9BACT</name>
<reference evidence="1 2" key="1">
    <citation type="submission" date="2018-03" db="EMBL/GenBank/DDBJ databases">
        <title>Draft Genome Sequences of the Obligatory Marine Myxobacteria Enhygromyxa salina SWB005.</title>
        <authorList>
            <person name="Poehlein A."/>
            <person name="Moghaddam J.A."/>
            <person name="Harms H."/>
            <person name="Alanjari M."/>
            <person name="Koenig G.M."/>
            <person name="Daniel R."/>
            <person name="Schaeberle T.F."/>
        </authorList>
    </citation>
    <scope>NUCLEOTIDE SEQUENCE [LARGE SCALE GENOMIC DNA]</scope>
    <source>
        <strain evidence="1 2">SWB005</strain>
    </source>
</reference>
<dbReference type="Proteomes" id="UP000237968">
    <property type="component" value="Unassembled WGS sequence"/>
</dbReference>
<protein>
    <recommendedName>
        <fullName evidence="3">DUF4878 domain-containing protein</fullName>
    </recommendedName>
</protein>
<comment type="caution">
    <text evidence="1">The sequence shown here is derived from an EMBL/GenBank/DDBJ whole genome shotgun (WGS) entry which is preliminary data.</text>
</comment>